<protein>
    <submittedName>
        <fullName evidence="2">NUDIX hydrolase</fullName>
    </submittedName>
</protein>
<evidence type="ECO:0000259" key="1">
    <source>
        <dbReference type="PROSITE" id="PS51462"/>
    </source>
</evidence>
<reference evidence="2 3" key="1">
    <citation type="submission" date="2024-04" db="EMBL/GenBank/DDBJ databases">
        <title>Luteolibacter sp. isolated from soil.</title>
        <authorList>
            <person name="An J."/>
        </authorList>
    </citation>
    <scope>NUCLEOTIDE SEQUENCE [LARGE SCALE GENOMIC DNA]</scope>
    <source>
        <strain evidence="2 3">Y139</strain>
    </source>
</reference>
<dbReference type="SUPFAM" id="SSF55811">
    <property type="entry name" value="Nudix"/>
    <property type="match status" value="1"/>
</dbReference>
<keyword evidence="2" id="KW-0378">Hydrolase</keyword>
<dbReference type="GO" id="GO:0016787">
    <property type="term" value="F:hydrolase activity"/>
    <property type="evidence" value="ECO:0007669"/>
    <property type="project" value="UniProtKB-KW"/>
</dbReference>
<feature type="domain" description="Nudix hydrolase" evidence="1">
    <location>
        <begin position="44"/>
        <end position="182"/>
    </location>
</feature>
<keyword evidence="3" id="KW-1185">Reference proteome</keyword>
<comment type="caution">
    <text evidence="2">The sequence shown here is derived from an EMBL/GenBank/DDBJ whole genome shotgun (WGS) entry which is preliminary data.</text>
</comment>
<dbReference type="CDD" id="cd03674">
    <property type="entry name" value="NUDIX_Hydrolase"/>
    <property type="match status" value="1"/>
</dbReference>
<dbReference type="EMBL" id="JBBUKT010000001">
    <property type="protein sequence ID" value="MEK7949759.1"/>
    <property type="molecule type" value="Genomic_DNA"/>
</dbReference>
<dbReference type="Pfam" id="PF00293">
    <property type="entry name" value="NUDIX"/>
    <property type="match status" value="1"/>
</dbReference>
<dbReference type="PROSITE" id="PS51462">
    <property type="entry name" value="NUDIX"/>
    <property type="match status" value="1"/>
</dbReference>
<dbReference type="InterPro" id="IPR000086">
    <property type="entry name" value="NUDIX_hydrolase_dom"/>
</dbReference>
<evidence type="ECO:0000313" key="3">
    <source>
        <dbReference type="Proteomes" id="UP001371305"/>
    </source>
</evidence>
<name>A0ABU9ARX8_9BACT</name>
<dbReference type="Gene3D" id="3.90.79.10">
    <property type="entry name" value="Nucleoside Triphosphate Pyrophosphohydrolase"/>
    <property type="match status" value="1"/>
</dbReference>
<organism evidence="2 3">
    <name type="scientific">Luteolibacter soli</name>
    <dbReference type="NCBI Taxonomy" id="3135280"/>
    <lineage>
        <taxon>Bacteria</taxon>
        <taxon>Pseudomonadati</taxon>
        <taxon>Verrucomicrobiota</taxon>
        <taxon>Verrucomicrobiia</taxon>
        <taxon>Verrucomicrobiales</taxon>
        <taxon>Verrucomicrobiaceae</taxon>
        <taxon>Luteolibacter</taxon>
    </lineage>
</organism>
<dbReference type="InterPro" id="IPR015797">
    <property type="entry name" value="NUDIX_hydrolase-like_dom_sf"/>
</dbReference>
<gene>
    <name evidence="2" type="ORF">WKV53_04610</name>
</gene>
<proteinExistence type="predicted"/>
<accession>A0ABU9ARX8</accession>
<dbReference type="Proteomes" id="UP001371305">
    <property type="component" value="Unassembled WGS sequence"/>
</dbReference>
<sequence length="182" mass="20409">MHRQPLLDQLTAYAAKHPDEAATVSRFIDFVKMEADCFERSLAIGHVTGSAWIVNADGSQVLLTHHAKLDRWLQLGGHADGEADVLAVALKEAREESGLTDFEPVGDGIFDLDIHPIPARKSDPEHLHYDVRYVLRATGNTDYIVSDESHDLRWVTPDEVEDLTGEESMLRMVRKWKASLLP</sequence>
<evidence type="ECO:0000313" key="2">
    <source>
        <dbReference type="EMBL" id="MEK7949759.1"/>
    </source>
</evidence>
<dbReference type="RefSeq" id="WP_341403177.1">
    <property type="nucleotide sequence ID" value="NZ_JBBUKT010000001.1"/>
</dbReference>